<dbReference type="Pfam" id="PF00528">
    <property type="entry name" value="BPD_transp_1"/>
    <property type="match status" value="1"/>
</dbReference>
<feature type="transmembrane region" description="Helical" evidence="7">
    <location>
        <begin position="7"/>
        <end position="28"/>
    </location>
</feature>
<dbReference type="GO" id="GO:0055085">
    <property type="term" value="P:transmembrane transport"/>
    <property type="evidence" value="ECO:0007669"/>
    <property type="project" value="InterPro"/>
</dbReference>
<evidence type="ECO:0000259" key="8">
    <source>
        <dbReference type="PROSITE" id="PS50928"/>
    </source>
</evidence>
<evidence type="ECO:0000256" key="7">
    <source>
        <dbReference type="RuleBase" id="RU363032"/>
    </source>
</evidence>
<feature type="domain" description="ABC transmembrane type-1" evidence="8">
    <location>
        <begin position="68"/>
        <end position="257"/>
    </location>
</feature>
<dbReference type="Gene3D" id="1.10.3720.10">
    <property type="entry name" value="MetI-like"/>
    <property type="match status" value="1"/>
</dbReference>
<name>A0A8J4M2V5_9BACL</name>
<evidence type="ECO:0000313" key="10">
    <source>
        <dbReference type="Proteomes" id="UP000677918"/>
    </source>
</evidence>
<comment type="caution">
    <text evidence="9">The sequence shown here is derived from an EMBL/GenBank/DDBJ whole genome shotgun (WGS) entry which is preliminary data.</text>
</comment>
<dbReference type="InterPro" id="IPR000515">
    <property type="entry name" value="MetI-like"/>
</dbReference>
<dbReference type="Proteomes" id="UP000677918">
    <property type="component" value="Unassembled WGS sequence"/>
</dbReference>
<evidence type="ECO:0000256" key="2">
    <source>
        <dbReference type="ARBA" id="ARBA00022448"/>
    </source>
</evidence>
<comment type="subcellular location">
    <subcellularLocation>
        <location evidence="1 7">Cell membrane</location>
        <topology evidence="1 7">Multi-pass membrane protein</topology>
    </subcellularLocation>
</comment>
<gene>
    <name evidence="9" type="ORF">XYCOK13_22940</name>
</gene>
<evidence type="ECO:0000256" key="3">
    <source>
        <dbReference type="ARBA" id="ARBA00022475"/>
    </source>
</evidence>
<dbReference type="SUPFAM" id="SSF161098">
    <property type="entry name" value="MetI-like"/>
    <property type="match status" value="1"/>
</dbReference>
<dbReference type="PANTHER" id="PTHR43744">
    <property type="entry name" value="ABC TRANSPORTER PERMEASE PROTEIN MG189-RELATED-RELATED"/>
    <property type="match status" value="1"/>
</dbReference>
<dbReference type="InterPro" id="IPR035906">
    <property type="entry name" value="MetI-like_sf"/>
</dbReference>
<dbReference type="GO" id="GO:0005886">
    <property type="term" value="C:plasma membrane"/>
    <property type="evidence" value="ECO:0007669"/>
    <property type="project" value="UniProtKB-SubCell"/>
</dbReference>
<accession>A0A8J4M2V5</accession>
<keyword evidence="10" id="KW-1185">Reference proteome</keyword>
<keyword evidence="5 7" id="KW-1133">Transmembrane helix</keyword>
<evidence type="ECO:0000256" key="6">
    <source>
        <dbReference type="ARBA" id="ARBA00023136"/>
    </source>
</evidence>
<reference evidence="9" key="1">
    <citation type="submission" date="2021-04" db="EMBL/GenBank/DDBJ databases">
        <title>Draft genome sequence of Xylanibacillus composti strain K13.</title>
        <authorList>
            <person name="Uke A."/>
            <person name="Chhe C."/>
            <person name="Baramee S."/>
            <person name="Kosugi A."/>
        </authorList>
    </citation>
    <scope>NUCLEOTIDE SEQUENCE</scope>
    <source>
        <strain evidence="9">K13</strain>
    </source>
</reference>
<keyword evidence="2 7" id="KW-0813">Transport</keyword>
<feature type="transmembrane region" description="Helical" evidence="7">
    <location>
        <begin position="236"/>
        <end position="256"/>
    </location>
</feature>
<comment type="similarity">
    <text evidence="7">Belongs to the binding-protein-dependent transport system permease family.</text>
</comment>
<organism evidence="9 10">
    <name type="scientific">Xylanibacillus composti</name>
    <dbReference type="NCBI Taxonomy" id="1572762"/>
    <lineage>
        <taxon>Bacteria</taxon>
        <taxon>Bacillati</taxon>
        <taxon>Bacillota</taxon>
        <taxon>Bacilli</taxon>
        <taxon>Bacillales</taxon>
        <taxon>Paenibacillaceae</taxon>
        <taxon>Xylanibacillus</taxon>
    </lineage>
</organism>
<dbReference type="AlphaFoldDB" id="A0A8J4M2V5"/>
<evidence type="ECO:0000256" key="4">
    <source>
        <dbReference type="ARBA" id="ARBA00022692"/>
    </source>
</evidence>
<proteinExistence type="inferred from homology"/>
<keyword evidence="3" id="KW-1003">Cell membrane</keyword>
<dbReference type="PROSITE" id="PS50928">
    <property type="entry name" value="ABC_TM1"/>
    <property type="match status" value="1"/>
</dbReference>
<feature type="transmembrane region" description="Helical" evidence="7">
    <location>
        <begin position="178"/>
        <end position="200"/>
    </location>
</feature>
<dbReference type="RefSeq" id="WP_244865121.1">
    <property type="nucleotide sequence ID" value="NZ_BOVK01000028.1"/>
</dbReference>
<feature type="transmembrane region" description="Helical" evidence="7">
    <location>
        <begin position="103"/>
        <end position="124"/>
    </location>
</feature>
<dbReference type="PANTHER" id="PTHR43744:SF8">
    <property type="entry name" value="SN-GLYCEROL-3-PHOSPHATE TRANSPORT SYSTEM PERMEASE PROTEIN UGPE"/>
    <property type="match status" value="1"/>
</dbReference>
<sequence>MKIGKTAAHYTVLAVLAAAVLYPLWYALVTSFMTAGELDVYPPRWLPSSIQLDNYREVAALVPIRKFIQNSFIVSLGIMIGQCLISSMAAYAFVFIRFPGRATLFALVLATMMVPWEVTIIPNFLTVRALGWLDSYAGLIVPLLANAFGIFLLRQAFLQLPSELFEAAKIDGCGHIRMFLTLALPLSRPVLATLCVYVFLNAWNQYLWPLLITNDPGMRTVQIGITMLQWEEAQSWNLVLSGVVLVLLPSLLLLVFGLKQLVQGITAGAIKG</sequence>
<feature type="transmembrane region" description="Helical" evidence="7">
    <location>
        <begin position="136"/>
        <end position="157"/>
    </location>
</feature>
<evidence type="ECO:0000256" key="5">
    <source>
        <dbReference type="ARBA" id="ARBA00022989"/>
    </source>
</evidence>
<protein>
    <submittedName>
        <fullName evidence="9">ABC transporter permease</fullName>
    </submittedName>
</protein>
<dbReference type="EMBL" id="BOVK01000028">
    <property type="protein sequence ID" value="GIQ69470.1"/>
    <property type="molecule type" value="Genomic_DNA"/>
</dbReference>
<evidence type="ECO:0000256" key="1">
    <source>
        <dbReference type="ARBA" id="ARBA00004651"/>
    </source>
</evidence>
<dbReference type="CDD" id="cd06261">
    <property type="entry name" value="TM_PBP2"/>
    <property type="match status" value="1"/>
</dbReference>
<keyword evidence="6 7" id="KW-0472">Membrane</keyword>
<evidence type="ECO:0000313" key="9">
    <source>
        <dbReference type="EMBL" id="GIQ69470.1"/>
    </source>
</evidence>
<feature type="transmembrane region" description="Helical" evidence="7">
    <location>
        <begin position="72"/>
        <end position="96"/>
    </location>
</feature>
<keyword evidence="4 7" id="KW-0812">Transmembrane</keyword>